<accession>A0A821JR88</accession>
<evidence type="ECO:0000313" key="2">
    <source>
        <dbReference type="EMBL" id="CAF4722955.1"/>
    </source>
</evidence>
<reference evidence="2" key="1">
    <citation type="submission" date="2021-02" db="EMBL/GenBank/DDBJ databases">
        <authorList>
            <person name="Nowell W R."/>
        </authorList>
    </citation>
    <scope>NUCLEOTIDE SEQUENCE</scope>
</reference>
<proteinExistence type="predicted"/>
<evidence type="ECO:0000313" key="3">
    <source>
        <dbReference type="Proteomes" id="UP000663862"/>
    </source>
</evidence>
<dbReference type="AlphaFoldDB" id="A0A821JR88"/>
<dbReference type="Proteomes" id="UP000663862">
    <property type="component" value="Unassembled WGS sequence"/>
</dbReference>
<dbReference type="InterPro" id="IPR036179">
    <property type="entry name" value="Ig-like_dom_sf"/>
</dbReference>
<dbReference type="SUPFAM" id="SSF48726">
    <property type="entry name" value="Immunoglobulin"/>
    <property type="match status" value="1"/>
</dbReference>
<dbReference type="InterPro" id="IPR013783">
    <property type="entry name" value="Ig-like_fold"/>
</dbReference>
<organism evidence="2 3">
    <name type="scientific">Rotaria socialis</name>
    <dbReference type="NCBI Taxonomy" id="392032"/>
    <lineage>
        <taxon>Eukaryota</taxon>
        <taxon>Metazoa</taxon>
        <taxon>Spiralia</taxon>
        <taxon>Gnathifera</taxon>
        <taxon>Rotifera</taxon>
        <taxon>Eurotatoria</taxon>
        <taxon>Bdelloidea</taxon>
        <taxon>Philodinida</taxon>
        <taxon>Philodinidae</taxon>
        <taxon>Rotaria</taxon>
    </lineage>
</organism>
<dbReference type="InterPro" id="IPR013098">
    <property type="entry name" value="Ig_I-set"/>
</dbReference>
<dbReference type="InterPro" id="IPR007110">
    <property type="entry name" value="Ig-like_dom"/>
</dbReference>
<gene>
    <name evidence="2" type="ORF">TSG867_LOCUS34118</name>
</gene>
<evidence type="ECO:0000259" key="1">
    <source>
        <dbReference type="PROSITE" id="PS50835"/>
    </source>
</evidence>
<dbReference type="Pfam" id="PF07679">
    <property type="entry name" value="I-set"/>
    <property type="match status" value="1"/>
</dbReference>
<comment type="caution">
    <text evidence="2">The sequence shown here is derived from an EMBL/GenBank/DDBJ whole genome shotgun (WGS) entry which is preliminary data.</text>
</comment>
<dbReference type="EMBL" id="CAJOBQ010015111">
    <property type="protein sequence ID" value="CAF4722955.1"/>
    <property type="molecule type" value="Genomic_DNA"/>
</dbReference>
<protein>
    <recommendedName>
        <fullName evidence="1">Ig-like domain-containing protein</fullName>
    </recommendedName>
</protein>
<sequence length="57" mass="6542">MSETLCKPTIVQTLRDTNINEGEKLKLHAALNGHPEPEIIWYRNNIPLKNSRDLTLT</sequence>
<feature type="domain" description="Ig-like" evidence="1">
    <location>
        <begin position="8"/>
        <end position="57"/>
    </location>
</feature>
<feature type="non-terminal residue" evidence="2">
    <location>
        <position position="1"/>
    </location>
</feature>
<dbReference type="PROSITE" id="PS50835">
    <property type="entry name" value="IG_LIKE"/>
    <property type="match status" value="1"/>
</dbReference>
<name>A0A821JR88_9BILA</name>
<dbReference type="Gene3D" id="2.60.40.10">
    <property type="entry name" value="Immunoglobulins"/>
    <property type="match status" value="1"/>
</dbReference>